<evidence type="ECO:0000313" key="1">
    <source>
        <dbReference type="EMBL" id="KAJ8638108.1"/>
    </source>
</evidence>
<dbReference type="EMBL" id="CM056811">
    <property type="protein sequence ID" value="KAJ8638108.1"/>
    <property type="molecule type" value="Genomic_DNA"/>
</dbReference>
<sequence length="174" mass="20359">MPCPSSNSMKIKTLIQSHIFPHLWPIIRALTKAKSMVKDLLNKNKRSYSKKNRHRKSMLCSSIRFHYNWCSSHVLPMPEPAEDGVESSHMYYDSSWNSVIPSEEGGGEEDDFEPQLSSYLRWLEEKHAGNSAEELAVDEIDRLADMFIANCHEKFRLEKQESYRRYQEMLARSM</sequence>
<evidence type="ECO:0000313" key="2">
    <source>
        <dbReference type="Proteomes" id="UP001234297"/>
    </source>
</evidence>
<name>A0ACC2LXK6_PERAE</name>
<proteinExistence type="predicted"/>
<reference evidence="1 2" key="1">
    <citation type="journal article" date="2022" name="Hortic Res">
        <title>A haplotype resolved chromosomal level avocado genome allows analysis of novel avocado genes.</title>
        <authorList>
            <person name="Nath O."/>
            <person name="Fletcher S.J."/>
            <person name="Hayward A."/>
            <person name="Shaw L.M."/>
            <person name="Masouleh A.K."/>
            <person name="Furtado A."/>
            <person name="Henry R.J."/>
            <person name="Mitter N."/>
        </authorList>
    </citation>
    <scope>NUCLEOTIDE SEQUENCE [LARGE SCALE GENOMIC DNA]</scope>
    <source>
        <strain evidence="2">cv. Hass</strain>
    </source>
</reference>
<accession>A0ACC2LXK6</accession>
<dbReference type="Proteomes" id="UP001234297">
    <property type="component" value="Chromosome 3"/>
</dbReference>
<protein>
    <submittedName>
        <fullName evidence="1">Uncharacterized protein</fullName>
    </submittedName>
</protein>
<comment type="caution">
    <text evidence="1">The sequence shown here is derived from an EMBL/GenBank/DDBJ whole genome shotgun (WGS) entry which is preliminary data.</text>
</comment>
<organism evidence="1 2">
    <name type="scientific">Persea americana</name>
    <name type="common">Avocado</name>
    <dbReference type="NCBI Taxonomy" id="3435"/>
    <lineage>
        <taxon>Eukaryota</taxon>
        <taxon>Viridiplantae</taxon>
        <taxon>Streptophyta</taxon>
        <taxon>Embryophyta</taxon>
        <taxon>Tracheophyta</taxon>
        <taxon>Spermatophyta</taxon>
        <taxon>Magnoliopsida</taxon>
        <taxon>Magnoliidae</taxon>
        <taxon>Laurales</taxon>
        <taxon>Lauraceae</taxon>
        <taxon>Persea</taxon>
    </lineage>
</organism>
<gene>
    <name evidence="1" type="ORF">MRB53_012375</name>
</gene>
<keyword evidence="2" id="KW-1185">Reference proteome</keyword>